<evidence type="ECO:0000313" key="3">
    <source>
        <dbReference type="Proteomes" id="UP001243989"/>
    </source>
</evidence>
<name>A0AAJ0EBT2_9PEZI</name>
<evidence type="ECO:0000313" key="2">
    <source>
        <dbReference type="EMBL" id="KAK1623957.1"/>
    </source>
</evidence>
<dbReference type="RefSeq" id="XP_060439952.1">
    <property type="nucleotide sequence ID" value="XM_060594729.1"/>
</dbReference>
<proteinExistence type="predicted"/>
<organism evidence="2 3">
    <name type="scientific">Colletotrichum phormii</name>
    <dbReference type="NCBI Taxonomy" id="359342"/>
    <lineage>
        <taxon>Eukaryota</taxon>
        <taxon>Fungi</taxon>
        <taxon>Dikarya</taxon>
        <taxon>Ascomycota</taxon>
        <taxon>Pezizomycotina</taxon>
        <taxon>Sordariomycetes</taxon>
        <taxon>Hypocreomycetidae</taxon>
        <taxon>Glomerellales</taxon>
        <taxon>Glomerellaceae</taxon>
        <taxon>Colletotrichum</taxon>
        <taxon>Colletotrichum acutatum species complex</taxon>
    </lineage>
</organism>
<gene>
    <name evidence="2" type="ORF">BDP81DRAFT_475273</name>
</gene>
<dbReference type="GeneID" id="85479591"/>
<dbReference type="AlphaFoldDB" id="A0AAJ0EBT2"/>
<comment type="caution">
    <text evidence="2">The sequence shown here is derived from an EMBL/GenBank/DDBJ whole genome shotgun (WGS) entry which is preliminary data.</text>
</comment>
<feature type="region of interest" description="Disordered" evidence="1">
    <location>
        <begin position="17"/>
        <end position="60"/>
    </location>
</feature>
<reference evidence="2" key="1">
    <citation type="submission" date="2021-06" db="EMBL/GenBank/DDBJ databases">
        <title>Comparative genomics, transcriptomics and evolutionary studies reveal genomic signatures of adaptation to plant cell wall in hemibiotrophic fungi.</title>
        <authorList>
            <consortium name="DOE Joint Genome Institute"/>
            <person name="Baroncelli R."/>
            <person name="Diaz J.F."/>
            <person name="Benocci T."/>
            <person name="Peng M."/>
            <person name="Battaglia E."/>
            <person name="Haridas S."/>
            <person name="Andreopoulos W."/>
            <person name="Labutti K."/>
            <person name="Pangilinan J."/>
            <person name="Floch G.L."/>
            <person name="Makela M.R."/>
            <person name="Henrissat B."/>
            <person name="Grigoriev I.V."/>
            <person name="Crouch J.A."/>
            <person name="De Vries R.P."/>
            <person name="Sukno S.A."/>
            <person name="Thon M.R."/>
        </authorList>
    </citation>
    <scope>NUCLEOTIDE SEQUENCE</scope>
    <source>
        <strain evidence="2">CBS 102054</strain>
    </source>
</reference>
<feature type="region of interest" description="Disordered" evidence="1">
    <location>
        <begin position="177"/>
        <end position="211"/>
    </location>
</feature>
<accession>A0AAJ0EBT2</accession>
<dbReference type="Proteomes" id="UP001243989">
    <property type="component" value="Unassembled WGS sequence"/>
</dbReference>
<sequence length="211" mass="22744">MADRPVRTFQMYLSLQDFNPQQPPLPTSKGPKLPSAPLAGANEGIPRDEKKPPQLPRYPNAHQAQLDYGTQSRPSSLLVSIFEPQGRLSRCHTGLTLYDVGGPPQLRADPLVPQAGPRTINRNPAAAAGEAGGEGTSDDRAARGPFFPVFRNAAHAATERVPASHIPTRYGYTTYTNPPLRNGGESGTKRIAICPPTRIHPGPMDKDTDPV</sequence>
<dbReference type="EMBL" id="JAHMHQ010000026">
    <property type="protein sequence ID" value="KAK1623957.1"/>
    <property type="molecule type" value="Genomic_DNA"/>
</dbReference>
<evidence type="ECO:0000256" key="1">
    <source>
        <dbReference type="SAM" id="MobiDB-lite"/>
    </source>
</evidence>
<protein>
    <submittedName>
        <fullName evidence="2">Uncharacterized protein</fullName>
    </submittedName>
</protein>
<keyword evidence="3" id="KW-1185">Reference proteome</keyword>
<feature type="region of interest" description="Disordered" evidence="1">
    <location>
        <begin position="115"/>
        <end position="144"/>
    </location>
</feature>